<keyword evidence="3" id="KW-1185">Reference proteome</keyword>
<protein>
    <recommendedName>
        <fullName evidence="4">DUF3987 domain-containing protein</fullName>
    </recommendedName>
</protein>
<sequence>MKDWENSINVWAAKINIGDYLPGNLIKICEFANRLCLRPELSLSAFYTVVSSLVTVGSKIDALDSTEFDQTQGIYTAICAVPSQKKSLLINEIATQPLRELQRKASDDLAKEMQKYQAELDDWEDDKSLPMPEKPVMRRYYINNASQAGFRSLLNRHGKKGWGIIVISDELARSYKNNLKSYNSGLTEDLLSYYDGHGKIELLKGDYDECLVSILGGIQPQVAAAYNNGTDDNGQWSRVNFINQPKSPFIIPDNPQGKLDITPLLTGFYEKISNLPKLKLRFTSEAEKYFALLNNDCEINRNQARTEALEAQWKKMPGKIARFSFLIHVVEQVSQGSSVAIFVNLDTLKKAATLAYFYFGEAQSLY</sequence>
<proteinExistence type="predicted"/>
<reference evidence="2" key="1">
    <citation type="submission" date="2020-05" db="EMBL/GenBank/DDBJ databases">
        <authorList>
            <consortium name="Genoscope - CEA"/>
            <person name="William W."/>
        </authorList>
    </citation>
    <scope>NUCLEOTIDE SEQUENCE [LARGE SCALE GENOMIC DNA]</scope>
    <source>
        <strain evidence="2">PCC 7821</strain>
    </source>
</reference>
<dbReference type="EMBL" id="CZCZ02000001">
    <property type="protein sequence ID" value="CAC5339699.1"/>
    <property type="molecule type" value="Genomic_DNA"/>
</dbReference>
<dbReference type="Proteomes" id="UP000196521">
    <property type="component" value="Unassembled WGS sequence"/>
</dbReference>
<evidence type="ECO:0008006" key="4">
    <source>
        <dbReference type="Google" id="ProtNLM"/>
    </source>
</evidence>
<keyword evidence="1" id="KW-0175">Coiled coil</keyword>
<dbReference type="InterPro" id="IPR025048">
    <property type="entry name" value="DUF3987"/>
</dbReference>
<evidence type="ECO:0000313" key="3">
    <source>
        <dbReference type="Proteomes" id="UP000196521"/>
    </source>
</evidence>
<organism evidence="2 3">
    <name type="scientific">Planktothrix rubescens CCAP 1459/22</name>
    <dbReference type="NCBI Taxonomy" id="329571"/>
    <lineage>
        <taxon>Bacteria</taxon>
        <taxon>Bacillati</taxon>
        <taxon>Cyanobacteriota</taxon>
        <taxon>Cyanophyceae</taxon>
        <taxon>Oscillatoriophycideae</taxon>
        <taxon>Oscillatoriales</taxon>
        <taxon>Microcoleaceae</taxon>
        <taxon>Planktothrix</taxon>
    </lineage>
</organism>
<evidence type="ECO:0000313" key="2">
    <source>
        <dbReference type="EMBL" id="CAC5339699.1"/>
    </source>
</evidence>
<gene>
    <name evidence="2" type="ORF">PLAN_MP20013</name>
</gene>
<accession>A0A6J7ZE15</accession>
<feature type="coiled-coil region" evidence="1">
    <location>
        <begin position="99"/>
        <end position="126"/>
    </location>
</feature>
<name>A0A6J7ZE15_PLARU</name>
<evidence type="ECO:0000256" key="1">
    <source>
        <dbReference type="SAM" id="Coils"/>
    </source>
</evidence>
<dbReference type="AlphaFoldDB" id="A0A6J7ZE15"/>
<comment type="caution">
    <text evidence="2">The sequence shown here is derived from an EMBL/GenBank/DDBJ whole genome shotgun (WGS) entry which is preliminary data.</text>
</comment>
<dbReference type="RefSeq" id="WP_043938495.1">
    <property type="nucleotide sequence ID" value="NZ_CZCZ02000001.1"/>
</dbReference>
<dbReference type="Pfam" id="PF13148">
    <property type="entry name" value="DUF3987"/>
    <property type="match status" value="1"/>
</dbReference>